<dbReference type="AlphaFoldDB" id="A0A923L9P2"/>
<evidence type="ECO:0000256" key="1">
    <source>
        <dbReference type="ARBA" id="ARBA00004141"/>
    </source>
</evidence>
<evidence type="ECO:0000256" key="5">
    <source>
        <dbReference type="SAM" id="Phobius"/>
    </source>
</evidence>
<evidence type="ECO:0000259" key="6">
    <source>
        <dbReference type="Pfam" id="PF01957"/>
    </source>
</evidence>
<feature type="domain" description="NfeD-like C-terminal" evidence="6">
    <location>
        <begin position="81"/>
        <end position="142"/>
    </location>
</feature>
<dbReference type="InterPro" id="IPR052165">
    <property type="entry name" value="Membrane_assoc_protease"/>
</dbReference>
<dbReference type="RefSeq" id="WP_186872888.1">
    <property type="nucleotide sequence ID" value="NZ_JACOOR010000001.1"/>
</dbReference>
<organism evidence="7 8">
    <name type="scientific">Anaerosacchariphilus hominis</name>
    <dbReference type="NCBI Taxonomy" id="2763017"/>
    <lineage>
        <taxon>Bacteria</taxon>
        <taxon>Bacillati</taxon>
        <taxon>Bacillota</taxon>
        <taxon>Clostridia</taxon>
        <taxon>Lachnospirales</taxon>
        <taxon>Lachnospiraceae</taxon>
        <taxon>Anaerosacchariphilus</taxon>
    </lineage>
</organism>
<evidence type="ECO:0000313" key="8">
    <source>
        <dbReference type="Proteomes" id="UP000649345"/>
    </source>
</evidence>
<keyword evidence="8" id="KW-1185">Reference proteome</keyword>
<comment type="subcellular location">
    <subcellularLocation>
        <location evidence="1">Membrane</location>
        <topology evidence="1">Multi-pass membrane protein</topology>
    </subcellularLocation>
</comment>
<dbReference type="InterPro" id="IPR012340">
    <property type="entry name" value="NA-bd_OB-fold"/>
</dbReference>
<feature type="transmembrane region" description="Helical" evidence="5">
    <location>
        <begin position="7"/>
        <end position="40"/>
    </location>
</feature>
<evidence type="ECO:0000256" key="4">
    <source>
        <dbReference type="ARBA" id="ARBA00023136"/>
    </source>
</evidence>
<comment type="caution">
    <text evidence="7">The sequence shown here is derived from an EMBL/GenBank/DDBJ whole genome shotgun (WGS) entry which is preliminary data.</text>
</comment>
<dbReference type="Proteomes" id="UP000649345">
    <property type="component" value="Unassembled WGS sequence"/>
</dbReference>
<sequence length="146" mass="16302">MSAMYWLILIIVLVVIEIITLGLTTIWFAGGALMAFILSMLHVSPVLQWAAFCAGSLILLFATRPWALRYFSSQKREKTNVDSLIGKTAVVTADIHNLEGRGQVFVNGLTWTARAEREEETIPKDTQVEIVRVEGVKLIVKKKEEG</sequence>
<dbReference type="Gene3D" id="2.40.50.140">
    <property type="entry name" value="Nucleic acid-binding proteins"/>
    <property type="match status" value="1"/>
</dbReference>
<dbReference type="SUPFAM" id="SSF141322">
    <property type="entry name" value="NfeD domain-like"/>
    <property type="match status" value="1"/>
</dbReference>
<evidence type="ECO:0000256" key="3">
    <source>
        <dbReference type="ARBA" id="ARBA00022989"/>
    </source>
</evidence>
<dbReference type="InterPro" id="IPR002810">
    <property type="entry name" value="NfeD-like_C"/>
</dbReference>
<dbReference type="PANTHER" id="PTHR33507">
    <property type="entry name" value="INNER MEMBRANE PROTEIN YBBJ"/>
    <property type="match status" value="1"/>
</dbReference>
<proteinExistence type="predicted"/>
<evidence type="ECO:0000256" key="2">
    <source>
        <dbReference type="ARBA" id="ARBA00022692"/>
    </source>
</evidence>
<dbReference type="EMBL" id="JACOOR010000001">
    <property type="protein sequence ID" value="MBC5658381.1"/>
    <property type="molecule type" value="Genomic_DNA"/>
</dbReference>
<dbReference type="GO" id="GO:0005886">
    <property type="term" value="C:plasma membrane"/>
    <property type="evidence" value="ECO:0007669"/>
    <property type="project" value="TreeGrafter"/>
</dbReference>
<accession>A0A923L9P2</accession>
<gene>
    <name evidence="7" type="ORF">H8S44_01095</name>
</gene>
<dbReference type="PANTHER" id="PTHR33507:SF3">
    <property type="entry name" value="INNER MEMBRANE PROTEIN YBBJ"/>
    <property type="match status" value="1"/>
</dbReference>
<name>A0A923L9P2_9FIRM</name>
<keyword evidence="3 5" id="KW-1133">Transmembrane helix</keyword>
<dbReference type="Pfam" id="PF01957">
    <property type="entry name" value="NfeD"/>
    <property type="match status" value="1"/>
</dbReference>
<keyword evidence="4 5" id="KW-0472">Membrane</keyword>
<reference evidence="7" key="1">
    <citation type="submission" date="2020-08" db="EMBL/GenBank/DDBJ databases">
        <title>Genome public.</title>
        <authorList>
            <person name="Liu C."/>
            <person name="Sun Q."/>
        </authorList>
    </citation>
    <scope>NUCLEOTIDE SEQUENCE</scope>
    <source>
        <strain evidence="7">NSJ-68</strain>
    </source>
</reference>
<keyword evidence="2 5" id="KW-0812">Transmembrane</keyword>
<evidence type="ECO:0000313" key="7">
    <source>
        <dbReference type="EMBL" id="MBC5658381.1"/>
    </source>
</evidence>
<protein>
    <submittedName>
        <fullName evidence="7">NfeD family protein</fullName>
    </submittedName>
</protein>
<feature type="transmembrane region" description="Helical" evidence="5">
    <location>
        <begin position="46"/>
        <end position="67"/>
    </location>
</feature>